<dbReference type="PRINTS" id="PR00906">
    <property type="entry name" value="SECA"/>
</dbReference>
<accession>A0A382V0N2</accession>
<dbReference type="GO" id="GO:0005886">
    <property type="term" value="C:plasma membrane"/>
    <property type="evidence" value="ECO:0007669"/>
    <property type="project" value="TreeGrafter"/>
</dbReference>
<keyword evidence="2" id="KW-0811">Translocation</keyword>
<keyword evidence="1" id="KW-0653">Protein transport</keyword>
<dbReference type="PANTHER" id="PTHR30612">
    <property type="entry name" value="SECA INNER MEMBRANE COMPONENT OF SEC PROTEIN SECRETION SYSTEM"/>
    <property type="match status" value="1"/>
</dbReference>
<name>A0A382V0N2_9ZZZZ</name>
<dbReference type="EMBL" id="UINC01148250">
    <property type="protein sequence ID" value="SVD40033.1"/>
    <property type="molecule type" value="Genomic_DNA"/>
</dbReference>
<dbReference type="InterPro" id="IPR000185">
    <property type="entry name" value="SecA"/>
</dbReference>
<feature type="domain" description="SecA family profile" evidence="3">
    <location>
        <begin position="5"/>
        <end position="185"/>
    </location>
</feature>
<dbReference type="GO" id="GO:0043952">
    <property type="term" value="P:protein transport by the Sec complex"/>
    <property type="evidence" value="ECO:0007669"/>
    <property type="project" value="TreeGrafter"/>
</dbReference>
<dbReference type="PROSITE" id="PS51196">
    <property type="entry name" value="SECA_MOTOR_DEAD"/>
    <property type="match status" value="1"/>
</dbReference>
<dbReference type="Gene3D" id="3.40.50.300">
    <property type="entry name" value="P-loop containing nucleotide triphosphate hydrolases"/>
    <property type="match status" value="1"/>
</dbReference>
<dbReference type="GO" id="GO:0006886">
    <property type="term" value="P:intracellular protein transport"/>
    <property type="evidence" value="ECO:0007669"/>
    <property type="project" value="InterPro"/>
</dbReference>
<keyword evidence="1" id="KW-0813">Transport</keyword>
<proteinExistence type="predicted"/>
<dbReference type="PANTHER" id="PTHR30612:SF0">
    <property type="entry name" value="CHLOROPLAST PROTEIN-TRANSPORTING ATPASE"/>
    <property type="match status" value="1"/>
</dbReference>
<protein>
    <recommendedName>
        <fullName evidence="3">SecA family profile domain-containing protein</fullName>
    </recommendedName>
</protein>
<organism evidence="4">
    <name type="scientific">marine metagenome</name>
    <dbReference type="NCBI Taxonomy" id="408172"/>
    <lineage>
        <taxon>unclassified sequences</taxon>
        <taxon>metagenomes</taxon>
        <taxon>ecological metagenomes</taxon>
    </lineage>
</organism>
<dbReference type="InterPro" id="IPR014018">
    <property type="entry name" value="SecA_motor_DEAD"/>
</dbReference>
<dbReference type="SUPFAM" id="SSF52540">
    <property type="entry name" value="P-loop containing nucleoside triphosphate hydrolases"/>
    <property type="match status" value="1"/>
</dbReference>
<evidence type="ECO:0000259" key="3">
    <source>
        <dbReference type="PROSITE" id="PS51196"/>
    </source>
</evidence>
<sequence>MSIFTKVVTGIFGKKSEKDLKILLPFVDEINTAFQPLHSLSDDKLIIRFQFIKEELMNLSNNSVKTYKAEGINEGNLEDAVQKAEQEFIDTKMVEVFAIVKDACRRLYGTEFTVMNQKMTWEMVPFDVQLMGSVVLHKGNIAEMKTGEGKTLVSTLPIILNAMSGRGVHVITVNDYLAERDSQWM</sequence>
<dbReference type="AlphaFoldDB" id="A0A382V0N2"/>
<dbReference type="SMART" id="SM00957">
    <property type="entry name" value="SecA_DEAD"/>
    <property type="match status" value="1"/>
</dbReference>
<evidence type="ECO:0000256" key="1">
    <source>
        <dbReference type="ARBA" id="ARBA00022927"/>
    </source>
</evidence>
<gene>
    <name evidence="4" type="ORF">METZ01_LOCUS392887</name>
</gene>
<evidence type="ECO:0000256" key="2">
    <source>
        <dbReference type="ARBA" id="ARBA00023010"/>
    </source>
</evidence>
<feature type="non-terminal residue" evidence="4">
    <location>
        <position position="185"/>
    </location>
</feature>
<dbReference type="InterPro" id="IPR011115">
    <property type="entry name" value="SecA_DEAD"/>
</dbReference>
<dbReference type="Pfam" id="PF07517">
    <property type="entry name" value="SecA_DEAD"/>
    <property type="match status" value="1"/>
</dbReference>
<dbReference type="GO" id="GO:0017038">
    <property type="term" value="P:protein import"/>
    <property type="evidence" value="ECO:0007669"/>
    <property type="project" value="InterPro"/>
</dbReference>
<reference evidence="4" key="1">
    <citation type="submission" date="2018-05" db="EMBL/GenBank/DDBJ databases">
        <authorList>
            <person name="Lanie J.A."/>
            <person name="Ng W.-L."/>
            <person name="Kazmierczak K.M."/>
            <person name="Andrzejewski T.M."/>
            <person name="Davidsen T.M."/>
            <person name="Wayne K.J."/>
            <person name="Tettelin H."/>
            <person name="Glass J.I."/>
            <person name="Rusch D."/>
            <person name="Podicherti R."/>
            <person name="Tsui H.-C.T."/>
            <person name="Winkler M.E."/>
        </authorList>
    </citation>
    <scope>NUCLEOTIDE SEQUENCE</scope>
</reference>
<dbReference type="InterPro" id="IPR027417">
    <property type="entry name" value="P-loop_NTPase"/>
</dbReference>
<evidence type="ECO:0000313" key="4">
    <source>
        <dbReference type="EMBL" id="SVD40033.1"/>
    </source>
</evidence>
<dbReference type="GO" id="GO:0031522">
    <property type="term" value="C:cell envelope Sec protein transport complex"/>
    <property type="evidence" value="ECO:0007669"/>
    <property type="project" value="TreeGrafter"/>
</dbReference>
<dbReference type="GO" id="GO:0006605">
    <property type="term" value="P:protein targeting"/>
    <property type="evidence" value="ECO:0007669"/>
    <property type="project" value="InterPro"/>
</dbReference>
<dbReference type="GO" id="GO:0005524">
    <property type="term" value="F:ATP binding"/>
    <property type="evidence" value="ECO:0007669"/>
    <property type="project" value="InterPro"/>
</dbReference>
<dbReference type="GO" id="GO:0005829">
    <property type="term" value="C:cytosol"/>
    <property type="evidence" value="ECO:0007669"/>
    <property type="project" value="TreeGrafter"/>
</dbReference>